<keyword evidence="6 8" id="KW-0472">Membrane</keyword>
<comment type="catalytic activity">
    <reaction evidence="8">
        <text>L-cysteinyl-[protein] + hexadecanoyl-CoA = S-hexadecanoyl-L-cysteinyl-[protein] + CoA</text>
        <dbReference type="Rhea" id="RHEA:36683"/>
        <dbReference type="Rhea" id="RHEA-COMP:10131"/>
        <dbReference type="Rhea" id="RHEA-COMP:11032"/>
        <dbReference type="ChEBI" id="CHEBI:29950"/>
        <dbReference type="ChEBI" id="CHEBI:57287"/>
        <dbReference type="ChEBI" id="CHEBI:57379"/>
        <dbReference type="ChEBI" id="CHEBI:74151"/>
        <dbReference type="EC" id="2.3.1.225"/>
    </reaction>
</comment>
<feature type="domain" description="Palmitoyltransferase DHHC" evidence="9">
    <location>
        <begin position="398"/>
        <end position="522"/>
    </location>
</feature>
<evidence type="ECO:0000256" key="3">
    <source>
        <dbReference type="ARBA" id="ARBA00022737"/>
    </source>
</evidence>
<dbReference type="Gene3D" id="1.25.40.20">
    <property type="entry name" value="Ankyrin repeat-containing domain"/>
    <property type="match status" value="1"/>
</dbReference>
<keyword evidence="8" id="KW-0808">Transferase</keyword>
<dbReference type="SMART" id="SM00248">
    <property type="entry name" value="ANK"/>
    <property type="match status" value="5"/>
</dbReference>
<comment type="similarity">
    <text evidence="8">Belongs to the DHHC palmitoyltransferase family.</text>
</comment>
<dbReference type="AlphaFoldDB" id="A0A914M5V7"/>
<keyword evidence="4 8" id="KW-1133">Transmembrane helix</keyword>
<comment type="domain">
    <text evidence="8">The DHHC domain is required for palmitoyltransferase activity.</text>
</comment>
<accession>A0A914M5V7</accession>
<feature type="transmembrane region" description="Helical" evidence="8">
    <location>
        <begin position="289"/>
        <end position="309"/>
    </location>
</feature>
<feature type="repeat" description="ANK" evidence="7">
    <location>
        <begin position="42"/>
        <end position="74"/>
    </location>
</feature>
<dbReference type="InterPro" id="IPR002110">
    <property type="entry name" value="Ankyrin_rpt"/>
</dbReference>
<dbReference type="InterPro" id="IPR036770">
    <property type="entry name" value="Ankyrin_rpt-contain_sf"/>
</dbReference>
<dbReference type="GO" id="GO:0019706">
    <property type="term" value="F:protein-cysteine S-palmitoyltransferase activity"/>
    <property type="evidence" value="ECO:0007669"/>
    <property type="project" value="UniProtKB-EC"/>
</dbReference>
<dbReference type="PROSITE" id="PS50088">
    <property type="entry name" value="ANK_REPEAT"/>
    <property type="match status" value="4"/>
</dbReference>
<dbReference type="PROSITE" id="PS50216">
    <property type="entry name" value="DHHC"/>
    <property type="match status" value="1"/>
</dbReference>
<dbReference type="Pfam" id="PF12796">
    <property type="entry name" value="Ank_2"/>
    <property type="match status" value="2"/>
</dbReference>
<feature type="transmembrane region" description="Helical" evidence="8">
    <location>
        <begin position="345"/>
        <end position="364"/>
    </location>
</feature>
<dbReference type="WBParaSite" id="Minc3s01329g22826">
    <property type="protein sequence ID" value="Minc3s01329g22826"/>
    <property type="gene ID" value="Minc3s01329g22826"/>
</dbReference>
<reference evidence="11" key="1">
    <citation type="submission" date="2022-11" db="UniProtKB">
        <authorList>
            <consortium name="WormBaseParasite"/>
        </authorList>
    </citation>
    <scope>IDENTIFICATION</scope>
</reference>
<feature type="transmembrane region" description="Helical" evidence="8">
    <location>
        <begin position="443"/>
        <end position="465"/>
    </location>
</feature>
<evidence type="ECO:0000256" key="4">
    <source>
        <dbReference type="ARBA" id="ARBA00022989"/>
    </source>
</evidence>
<dbReference type="EC" id="2.3.1.225" evidence="8"/>
<evidence type="ECO:0000256" key="7">
    <source>
        <dbReference type="PROSITE-ProRule" id="PRU00023"/>
    </source>
</evidence>
<evidence type="ECO:0000313" key="11">
    <source>
        <dbReference type="WBParaSite" id="Minc3s01329g22826"/>
    </source>
</evidence>
<keyword evidence="3" id="KW-0677">Repeat</keyword>
<evidence type="ECO:0000256" key="8">
    <source>
        <dbReference type="RuleBase" id="RU079119"/>
    </source>
</evidence>
<feature type="repeat" description="ANK" evidence="7">
    <location>
        <begin position="177"/>
        <end position="209"/>
    </location>
</feature>
<dbReference type="PROSITE" id="PS50297">
    <property type="entry name" value="ANK_REP_REGION"/>
    <property type="match status" value="3"/>
</dbReference>
<name>A0A914M5V7_MELIC</name>
<proteinExistence type="inferred from homology"/>
<dbReference type="Proteomes" id="UP000887563">
    <property type="component" value="Unplaced"/>
</dbReference>
<feature type="transmembrane region" description="Helical" evidence="8">
    <location>
        <begin position="477"/>
        <end position="498"/>
    </location>
</feature>
<keyword evidence="10" id="KW-1185">Reference proteome</keyword>
<feature type="transmembrane region" description="Helical" evidence="8">
    <location>
        <begin position="265"/>
        <end position="283"/>
    </location>
</feature>
<organism evidence="10 11">
    <name type="scientific">Meloidogyne incognita</name>
    <name type="common">Southern root-knot nematode worm</name>
    <name type="synonym">Oxyuris incognita</name>
    <dbReference type="NCBI Taxonomy" id="6306"/>
    <lineage>
        <taxon>Eukaryota</taxon>
        <taxon>Metazoa</taxon>
        <taxon>Ecdysozoa</taxon>
        <taxon>Nematoda</taxon>
        <taxon>Chromadorea</taxon>
        <taxon>Rhabditida</taxon>
        <taxon>Tylenchina</taxon>
        <taxon>Tylenchomorpha</taxon>
        <taxon>Tylenchoidea</taxon>
        <taxon>Meloidogynidae</taxon>
        <taxon>Meloidogyninae</taxon>
        <taxon>Meloidogyne</taxon>
        <taxon>Meloidogyne incognita group</taxon>
    </lineage>
</organism>
<dbReference type="PANTHER" id="PTHR24161:SF85">
    <property type="entry name" value="PALMITOYLTRANSFERASE HIP14"/>
    <property type="match status" value="1"/>
</dbReference>
<comment type="subcellular location">
    <subcellularLocation>
        <location evidence="1">Membrane</location>
        <topology evidence="1">Multi-pass membrane protein</topology>
    </subcellularLocation>
</comment>
<feature type="repeat" description="ANK" evidence="7">
    <location>
        <begin position="76"/>
        <end position="108"/>
    </location>
</feature>
<keyword evidence="5 7" id="KW-0040">ANK repeat</keyword>
<evidence type="ECO:0000256" key="1">
    <source>
        <dbReference type="ARBA" id="ARBA00004141"/>
    </source>
</evidence>
<evidence type="ECO:0000256" key="2">
    <source>
        <dbReference type="ARBA" id="ARBA00022692"/>
    </source>
</evidence>
<dbReference type="GO" id="GO:0016020">
    <property type="term" value="C:membrane"/>
    <property type="evidence" value="ECO:0007669"/>
    <property type="project" value="UniProtKB-SubCell"/>
</dbReference>
<protein>
    <recommendedName>
        <fullName evidence="8">Palmitoyltransferase</fullName>
        <ecNumber evidence="8">2.3.1.225</ecNumber>
    </recommendedName>
</protein>
<keyword evidence="2 8" id="KW-0812">Transmembrane</keyword>
<keyword evidence="8" id="KW-0012">Acyltransferase</keyword>
<dbReference type="SUPFAM" id="SSF48403">
    <property type="entry name" value="Ankyrin repeat"/>
    <property type="match status" value="1"/>
</dbReference>
<sequence>MQPSPASNPDLEARQAAQFGDVNKLLSLLDSCSVSPNSVDQDDCSLLHWAAINNRIEAAKLLLQRGANVNAVGGVLASTPLHWAARHGHARMVAVLVRNGADWTIRDVEGFTALHVAVQFGCIPVAAYLIAMGQSPDELDTTRMTPSIWAAYKACSKDSLRMLAKLGADLEKTDSTYRNSPLHWAVAQGNHMAVSTLIKLNVNLSQLNKENETPLDIARRRGDLLSVRLIEMAAREQGLIPSKCRQKLRDNMAKRSELLENIRRSVIFSLPFFAIFLGSLIASCSLSTITKLEFSFCLIAFILFLFRYFSKDRQEYALRILLFGLAVSSKFYMIFAWLMFIHSVVAWHMQIAFLFFLVLVPYLTHQIVTSDPGFVVVTHKERCQMIISMTEEVLWDGNFCPTCLIARPIRSKHCAVCDKCVLRFDHHCPWVANCIGEKNHRLFFVYLFVLDLACILMFVGSTFYWKFVCGDISNPNVILFCLPFVTVLGFMSSTYFFFITTLLGIQTYQILTAVTTNERINSYRYSYFRLSDGLRSPFSKGCLGNARNFWCPSSSFENSNSNNLRNNNAETTNLLA</sequence>
<evidence type="ECO:0000256" key="6">
    <source>
        <dbReference type="ARBA" id="ARBA00023136"/>
    </source>
</evidence>
<evidence type="ECO:0000256" key="5">
    <source>
        <dbReference type="ARBA" id="ARBA00023043"/>
    </source>
</evidence>
<dbReference type="Pfam" id="PF00023">
    <property type="entry name" value="Ank"/>
    <property type="match status" value="1"/>
</dbReference>
<dbReference type="PANTHER" id="PTHR24161">
    <property type="entry name" value="ANK_REP_REGION DOMAIN-CONTAINING PROTEIN-RELATED"/>
    <property type="match status" value="1"/>
</dbReference>
<feature type="transmembrane region" description="Helical" evidence="8">
    <location>
        <begin position="316"/>
        <end position="339"/>
    </location>
</feature>
<dbReference type="Pfam" id="PF01529">
    <property type="entry name" value="DHHC"/>
    <property type="match status" value="1"/>
</dbReference>
<evidence type="ECO:0000313" key="10">
    <source>
        <dbReference type="Proteomes" id="UP000887563"/>
    </source>
</evidence>
<feature type="repeat" description="ANK" evidence="7">
    <location>
        <begin position="109"/>
        <end position="141"/>
    </location>
</feature>
<evidence type="ECO:0000259" key="9">
    <source>
        <dbReference type="Pfam" id="PF01529"/>
    </source>
</evidence>
<dbReference type="InterPro" id="IPR001594">
    <property type="entry name" value="Palmitoyltrfase_DHHC"/>
</dbReference>